<reference evidence="3" key="2">
    <citation type="journal article" date="2023" name="IMA Fungus">
        <title>Comparative genomic study of the Penicillium genus elucidates a diverse pangenome and 15 lateral gene transfer events.</title>
        <authorList>
            <person name="Petersen C."/>
            <person name="Sorensen T."/>
            <person name="Nielsen M.R."/>
            <person name="Sondergaard T.E."/>
            <person name="Sorensen J.L."/>
            <person name="Fitzpatrick D.A."/>
            <person name="Frisvad J.C."/>
            <person name="Nielsen K.L."/>
        </authorList>
    </citation>
    <scope>NUCLEOTIDE SEQUENCE</scope>
    <source>
        <strain evidence="3">IBT 23319</strain>
    </source>
</reference>
<feature type="region of interest" description="Disordered" evidence="1">
    <location>
        <begin position="93"/>
        <end position="122"/>
    </location>
</feature>
<accession>A0A9W9TJ58</accession>
<evidence type="ECO:0000256" key="1">
    <source>
        <dbReference type="SAM" id="MobiDB-lite"/>
    </source>
</evidence>
<keyword evidence="2" id="KW-0732">Signal</keyword>
<evidence type="ECO:0000313" key="4">
    <source>
        <dbReference type="Proteomes" id="UP001147733"/>
    </source>
</evidence>
<proteinExistence type="predicted"/>
<dbReference type="RefSeq" id="XP_056498693.1">
    <property type="nucleotide sequence ID" value="XM_056647142.1"/>
</dbReference>
<protein>
    <submittedName>
        <fullName evidence="3">Uncharacterized protein</fullName>
    </submittedName>
</protein>
<dbReference type="EMBL" id="JAPQKT010000007">
    <property type="protein sequence ID" value="KAJ5224721.1"/>
    <property type="molecule type" value="Genomic_DNA"/>
</dbReference>
<evidence type="ECO:0000256" key="2">
    <source>
        <dbReference type="SAM" id="SignalP"/>
    </source>
</evidence>
<sequence>MHSKALALLGLSASVLATAELEKKQYGDSNDYYNSLMSDLNSVATDTDYLNYLTDYTDILNGYTDILSNVPTNYLSDYSHYLTETADYPSATNLGGLGHSETKTTTGGSNMPSVTTGPEMPTLSGDVPPASIQSVLITAIPSSYLSDLADPSARSSMFNEIANGHYPQWYQDLPSNVKSWVSEHYEPTGGPGHAAPGNSAPANGVMASGAVVAAGLLALAVML</sequence>
<dbReference type="Proteomes" id="UP001147733">
    <property type="component" value="Unassembled WGS sequence"/>
</dbReference>
<name>A0A9W9TJ58_PENCI</name>
<keyword evidence="4" id="KW-1185">Reference proteome</keyword>
<feature type="signal peptide" evidence="2">
    <location>
        <begin position="1"/>
        <end position="17"/>
    </location>
</feature>
<dbReference type="OrthoDB" id="5419608at2759"/>
<comment type="caution">
    <text evidence="3">The sequence shown here is derived from an EMBL/GenBank/DDBJ whole genome shotgun (WGS) entry which is preliminary data.</text>
</comment>
<feature type="compositionally biased region" description="Polar residues" evidence="1">
    <location>
        <begin position="103"/>
        <end position="116"/>
    </location>
</feature>
<dbReference type="GeneID" id="81386309"/>
<gene>
    <name evidence="3" type="ORF">N7469_008224</name>
</gene>
<dbReference type="AlphaFoldDB" id="A0A9W9TJ58"/>
<reference evidence="3" key="1">
    <citation type="submission" date="2022-11" db="EMBL/GenBank/DDBJ databases">
        <authorList>
            <person name="Petersen C."/>
        </authorList>
    </citation>
    <scope>NUCLEOTIDE SEQUENCE</scope>
    <source>
        <strain evidence="3">IBT 23319</strain>
    </source>
</reference>
<organism evidence="3 4">
    <name type="scientific">Penicillium citrinum</name>
    <dbReference type="NCBI Taxonomy" id="5077"/>
    <lineage>
        <taxon>Eukaryota</taxon>
        <taxon>Fungi</taxon>
        <taxon>Dikarya</taxon>
        <taxon>Ascomycota</taxon>
        <taxon>Pezizomycotina</taxon>
        <taxon>Eurotiomycetes</taxon>
        <taxon>Eurotiomycetidae</taxon>
        <taxon>Eurotiales</taxon>
        <taxon>Aspergillaceae</taxon>
        <taxon>Penicillium</taxon>
    </lineage>
</organism>
<evidence type="ECO:0000313" key="3">
    <source>
        <dbReference type="EMBL" id="KAJ5224721.1"/>
    </source>
</evidence>
<feature type="chain" id="PRO_5040999753" evidence="2">
    <location>
        <begin position="18"/>
        <end position="223"/>
    </location>
</feature>